<keyword evidence="7 8" id="KW-0998">Cell outer membrane</keyword>
<evidence type="ECO:0000256" key="4">
    <source>
        <dbReference type="ARBA" id="ARBA00022692"/>
    </source>
</evidence>
<keyword evidence="11" id="KW-0675">Receptor</keyword>
<keyword evidence="4 8" id="KW-0812">Transmembrane</keyword>
<feature type="signal peptide" evidence="9">
    <location>
        <begin position="1"/>
        <end position="19"/>
    </location>
</feature>
<dbReference type="SUPFAM" id="SSF49464">
    <property type="entry name" value="Carboxypeptidase regulatory domain-like"/>
    <property type="match status" value="1"/>
</dbReference>
<dbReference type="PROSITE" id="PS00018">
    <property type="entry name" value="EF_HAND_1"/>
    <property type="match status" value="1"/>
</dbReference>
<dbReference type="InterPro" id="IPR036942">
    <property type="entry name" value="Beta-barrel_TonB_sf"/>
</dbReference>
<dbReference type="OrthoDB" id="9768177at2"/>
<dbReference type="SUPFAM" id="SSF56935">
    <property type="entry name" value="Porins"/>
    <property type="match status" value="1"/>
</dbReference>
<keyword evidence="6 8" id="KW-0472">Membrane</keyword>
<dbReference type="InterPro" id="IPR037066">
    <property type="entry name" value="Plug_dom_sf"/>
</dbReference>
<organism evidence="11 12">
    <name type="scientific">Gelidibacter salicanalis</name>
    <dbReference type="NCBI Taxonomy" id="291193"/>
    <lineage>
        <taxon>Bacteria</taxon>
        <taxon>Pseudomonadati</taxon>
        <taxon>Bacteroidota</taxon>
        <taxon>Flavobacteriia</taxon>
        <taxon>Flavobacteriales</taxon>
        <taxon>Flavobacteriaceae</taxon>
        <taxon>Gelidibacter</taxon>
    </lineage>
</organism>
<dbReference type="GO" id="GO:0015344">
    <property type="term" value="F:siderophore uptake transmembrane transporter activity"/>
    <property type="evidence" value="ECO:0007669"/>
    <property type="project" value="TreeGrafter"/>
</dbReference>
<keyword evidence="3 8" id="KW-1134">Transmembrane beta strand</keyword>
<evidence type="ECO:0000256" key="8">
    <source>
        <dbReference type="PROSITE-ProRule" id="PRU01360"/>
    </source>
</evidence>
<name>A0A5C7ANA4_9FLAO</name>
<dbReference type="InterPro" id="IPR018247">
    <property type="entry name" value="EF_Hand_1_Ca_BS"/>
</dbReference>
<dbReference type="InterPro" id="IPR023996">
    <property type="entry name" value="TonB-dep_OMP_SusC/RagA"/>
</dbReference>
<dbReference type="GO" id="GO:0009279">
    <property type="term" value="C:cell outer membrane"/>
    <property type="evidence" value="ECO:0007669"/>
    <property type="project" value="UniProtKB-SubCell"/>
</dbReference>
<dbReference type="Pfam" id="PF07715">
    <property type="entry name" value="Plug"/>
    <property type="match status" value="1"/>
</dbReference>
<dbReference type="FunFam" id="2.60.40.1120:FF:000003">
    <property type="entry name" value="Outer membrane protein Omp121"/>
    <property type="match status" value="1"/>
</dbReference>
<dbReference type="FunFam" id="2.170.130.10:FF:000003">
    <property type="entry name" value="SusC/RagA family TonB-linked outer membrane protein"/>
    <property type="match status" value="1"/>
</dbReference>
<dbReference type="InterPro" id="IPR023997">
    <property type="entry name" value="TonB-dep_OMP_SusC/RagA_CS"/>
</dbReference>
<feature type="chain" id="PRO_5022791044" evidence="9">
    <location>
        <begin position="20"/>
        <end position="1027"/>
    </location>
</feature>
<evidence type="ECO:0000256" key="1">
    <source>
        <dbReference type="ARBA" id="ARBA00004571"/>
    </source>
</evidence>
<dbReference type="InterPro" id="IPR012910">
    <property type="entry name" value="Plug_dom"/>
</dbReference>
<dbReference type="PROSITE" id="PS52016">
    <property type="entry name" value="TONB_DEPENDENT_REC_3"/>
    <property type="match status" value="1"/>
</dbReference>
<dbReference type="NCBIfam" id="TIGR04056">
    <property type="entry name" value="OMP_RagA_SusC"/>
    <property type="match status" value="1"/>
</dbReference>
<dbReference type="InterPro" id="IPR008969">
    <property type="entry name" value="CarboxyPept-like_regulatory"/>
</dbReference>
<evidence type="ECO:0000256" key="9">
    <source>
        <dbReference type="SAM" id="SignalP"/>
    </source>
</evidence>
<evidence type="ECO:0000256" key="2">
    <source>
        <dbReference type="ARBA" id="ARBA00022448"/>
    </source>
</evidence>
<dbReference type="Gene3D" id="2.170.130.10">
    <property type="entry name" value="TonB-dependent receptor, plug domain"/>
    <property type="match status" value="1"/>
</dbReference>
<dbReference type="Pfam" id="PF13715">
    <property type="entry name" value="CarbopepD_reg_2"/>
    <property type="match status" value="1"/>
</dbReference>
<reference evidence="11 12" key="1">
    <citation type="submission" date="2019-08" db="EMBL/GenBank/DDBJ databases">
        <title>Genome sequence of Gelidibacter salicanalis IC162T.</title>
        <authorList>
            <person name="Bowman J.P."/>
        </authorList>
    </citation>
    <scope>NUCLEOTIDE SEQUENCE [LARGE SCALE GENOMIC DNA]</scope>
    <source>
        <strain evidence="11 12">IC162</strain>
    </source>
</reference>
<evidence type="ECO:0000256" key="3">
    <source>
        <dbReference type="ARBA" id="ARBA00022452"/>
    </source>
</evidence>
<dbReference type="Proteomes" id="UP000321734">
    <property type="component" value="Unassembled WGS sequence"/>
</dbReference>
<comment type="similarity">
    <text evidence="8">Belongs to the TonB-dependent receptor family.</text>
</comment>
<evidence type="ECO:0000256" key="7">
    <source>
        <dbReference type="ARBA" id="ARBA00023237"/>
    </source>
</evidence>
<evidence type="ECO:0000256" key="5">
    <source>
        <dbReference type="ARBA" id="ARBA00022729"/>
    </source>
</evidence>
<dbReference type="AlphaFoldDB" id="A0A5C7ANA4"/>
<comment type="subcellular location">
    <subcellularLocation>
        <location evidence="1 8">Cell outer membrane</location>
        <topology evidence="1 8">Multi-pass membrane protein</topology>
    </subcellularLocation>
</comment>
<keyword evidence="5 9" id="KW-0732">Signal</keyword>
<proteinExistence type="inferred from homology"/>
<dbReference type="NCBIfam" id="TIGR04057">
    <property type="entry name" value="SusC_RagA_signa"/>
    <property type="match status" value="1"/>
</dbReference>
<evidence type="ECO:0000259" key="10">
    <source>
        <dbReference type="Pfam" id="PF07715"/>
    </source>
</evidence>
<comment type="caution">
    <text evidence="11">The sequence shown here is derived from an EMBL/GenBank/DDBJ whole genome shotgun (WGS) entry which is preliminary data.</text>
</comment>
<sequence>MKKLLFTFSCMLLPLIFFGQGPLEISGTVIDVETGMPIAGANVIAKGTSNGTMTDFDGNFDINVPSSSTLVISFLGYTTQEIVVTNSIVLNVNLKPEAAGLDEVIVVGYGTQRKGSVTAAVSQVDGDIVKKAPVANISNALAGRLPGLKITQRSGEPGYDGADINLRGFGNPLIIVDGVPRAFTSIDPNTIESISVLKDASAAVYGVRAANGVLLITTKTGKIGKPKITFNTYSGFQSPTRYPDLLNAAEFAELTDESQINQGRAPVYGQEELDKYRQNAPGYESTNWYDTVIKNNSPQNYYNLNVSGATEDVKYFMSTGYLSQEGMWKSGDTNYDRFNISSNLEAKITDNLTASMNISARLETRNFPGAGAGTLMSGILRNYPTYSPYADAEGKYFGLTNQAHQNVALLMNKDVSGYSEDKRKVFNGNLTLNYEFPWVEGLSAKVRYAYGTNIRRTKDWSQKYNLYGYNEAKDSYDVVYIGNQPSSLQESYSSGYYENGLPGNYNQFQGSLNYENTFNEKHKFKGLILFETLENEGDDFYASREFLLNLDYLFAGLDENKNNGGSAYELASAGIVGRVNYEYDGKYLFEAGFRYDGSSKFPADSRWGFFPFASAGWNLSKEEFLENTLSFFDDLKIRGSWGQLGDDSASSFQFITGYNYPSGNYIFGNSVVPGLSDRGLANRNITWFEATTTDVGIDATFFDRKVDFTFDWFHRKRTGLLATRASSLPGTFGAALPQENLNIDNTQGFDFSIGYKTTIANDFKLNITGNYGYSRSKDEYVERADFVNSLNQWRGDKTNRWKNVTWGYTAVGQFQSTDEINNWAIQDNKANTTLLPGDIKYLDYNEDGIINNDDIKPIGKGTTPEITYGLNLALAWKGIDLSAQFQGAANFVAYYDGEFQNPFYNGANSLAEFKDRWHREDLYDVNSAWIPGKYPSTVASGNPNNTKYSTFWLKDASYLRLKNIELGYNFDGDFLENIGLDQFRVYLSGYNLVTWDSVDFIDPEAPTGRGTYYPQQKIVNLGFNLTF</sequence>
<evidence type="ECO:0000256" key="6">
    <source>
        <dbReference type="ARBA" id="ARBA00023136"/>
    </source>
</evidence>
<accession>A0A5C7ANA4</accession>
<dbReference type="PANTHER" id="PTHR30069">
    <property type="entry name" value="TONB-DEPENDENT OUTER MEMBRANE RECEPTOR"/>
    <property type="match status" value="1"/>
</dbReference>
<dbReference type="Gene3D" id="2.60.40.1120">
    <property type="entry name" value="Carboxypeptidase-like, regulatory domain"/>
    <property type="match status" value="1"/>
</dbReference>
<gene>
    <name evidence="11" type="ORF">ES711_04235</name>
</gene>
<feature type="domain" description="TonB-dependent receptor plug" evidence="10">
    <location>
        <begin position="116"/>
        <end position="213"/>
    </location>
</feature>
<keyword evidence="2 8" id="KW-0813">Transport</keyword>
<evidence type="ECO:0000313" key="11">
    <source>
        <dbReference type="EMBL" id="TXE09149.1"/>
    </source>
</evidence>
<protein>
    <submittedName>
        <fullName evidence="11">TonB-dependent receptor</fullName>
    </submittedName>
</protein>
<keyword evidence="12" id="KW-1185">Reference proteome</keyword>
<dbReference type="RefSeq" id="WP_146890481.1">
    <property type="nucleotide sequence ID" value="NZ_VORX01000002.1"/>
</dbReference>
<dbReference type="InterPro" id="IPR039426">
    <property type="entry name" value="TonB-dep_rcpt-like"/>
</dbReference>
<dbReference type="GO" id="GO:0044718">
    <property type="term" value="P:siderophore transmembrane transport"/>
    <property type="evidence" value="ECO:0007669"/>
    <property type="project" value="TreeGrafter"/>
</dbReference>
<dbReference type="PANTHER" id="PTHR30069:SF29">
    <property type="entry name" value="HEMOGLOBIN AND HEMOGLOBIN-HAPTOGLOBIN-BINDING PROTEIN 1-RELATED"/>
    <property type="match status" value="1"/>
</dbReference>
<evidence type="ECO:0000313" key="12">
    <source>
        <dbReference type="Proteomes" id="UP000321734"/>
    </source>
</evidence>
<dbReference type="EMBL" id="VORX01000002">
    <property type="protein sequence ID" value="TXE09149.1"/>
    <property type="molecule type" value="Genomic_DNA"/>
</dbReference>
<dbReference type="Gene3D" id="2.40.170.20">
    <property type="entry name" value="TonB-dependent receptor, beta-barrel domain"/>
    <property type="match status" value="1"/>
</dbReference>